<dbReference type="AlphaFoldDB" id="A0A0F9LXE0"/>
<keyword evidence="1" id="KW-0175">Coiled coil</keyword>
<evidence type="ECO:0000256" key="1">
    <source>
        <dbReference type="SAM" id="Coils"/>
    </source>
</evidence>
<evidence type="ECO:0000313" key="3">
    <source>
        <dbReference type="EMBL" id="KKM69050.1"/>
    </source>
</evidence>
<evidence type="ECO:0008006" key="4">
    <source>
        <dbReference type="Google" id="ProtNLM"/>
    </source>
</evidence>
<proteinExistence type="predicted"/>
<accession>A0A0F9LXE0</accession>
<evidence type="ECO:0000256" key="2">
    <source>
        <dbReference type="SAM" id="MobiDB-lite"/>
    </source>
</evidence>
<feature type="region of interest" description="Disordered" evidence="2">
    <location>
        <begin position="136"/>
        <end position="168"/>
    </location>
</feature>
<organism evidence="3">
    <name type="scientific">marine sediment metagenome</name>
    <dbReference type="NCBI Taxonomy" id="412755"/>
    <lineage>
        <taxon>unclassified sequences</taxon>
        <taxon>metagenomes</taxon>
        <taxon>ecological metagenomes</taxon>
    </lineage>
</organism>
<dbReference type="EMBL" id="LAZR01010057">
    <property type="protein sequence ID" value="KKM69050.1"/>
    <property type="molecule type" value="Genomic_DNA"/>
</dbReference>
<gene>
    <name evidence="3" type="ORF">LCGC14_1454700</name>
</gene>
<comment type="caution">
    <text evidence="3">The sequence shown here is derived from an EMBL/GenBank/DDBJ whole genome shotgun (WGS) entry which is preliminary data.</text>
</comment>
<sequence>MNSEEKKENNKRYYKKNKEKVIKKVREYQEENKDKISEYQKENAKKWAKKNPNKINKATKEYRKRNPEKKKAWIKVERKIKIEGLCVRCKKVPAQHRHHPDYSKPLLVQLICRKCHKEIHSQQYAELNSVKVESEVKGNSHLADTPEDSPNFSDNTGGSDESSGTNSQQEICNSHKNIVGVVCDYCKPKTGTFNLSEKRKELFRKYFKESSEVELTELLEDIEYEIEQQDKEFIKRLKVYVDECHDCPDKCEGCLSDILNLIDKHAGKEMVE</sequence>
<reference evidence="3" key="1">
    <citation type="journal article" date="2015" name="Nature">
        <title>Complex archaea that bridge the gap between prokaryotes and eukaryotes.</title>
        <authorList>
            <person name="Spang A."/>
            <person name="Saw J.H."/>
            <person name="Jorgensen S.L."/>
            <person name="Zaremba-Niedzwiedzka K."/>
            <person name="Martijn J."/>
            <person name="Lind A.E."/>
            <person name="van Eijk R."/>
            <person name="Schleper C."/>
            <person name="Guy L."/>
            <person name="Ettema T.J."/>
        </authorList>
    </citation>
    <scope>NUCLEOTIDE SEQUENCE</scope>
</reference>
<protein>
    <recommendedName>
        <fullName evidence="4">HNH domain-containing protein</fullName>
    </recommendedName>
</protein>
<name>A0A0F9LXE0_9ZZZZ</name>
<feature type="coiled-coil region" evidence="1">
    <location>
        <begin position="11"/>
        <end position="45"/>
    </location>
</feature>
<feature type="compositionally biased region" description="Polar residues" evidence="2">
    <location>
        <begin position="148"/>
        <end position="168"/>
    </location>
</feature>